<dbReference type="Gene3D" id="2.30.30.830">
    <property type="match status" value="1"/>
</dbReference>
<dbReference type="RefSeq" id="WP_096462395.1">
    <property type="nucleotide sequence ID" value="NZ_AP014936.1"/>
</dbReference>
<feature type="compositionally biased region" description="Basic and acidic residues" evidence="1">
    <location>
        <begin position="184"/>
        <end position="194"/>
    </location>
</feature>
<sequence>MSPRLARVGALRLGLAGLCACLLAVITLEISPEPGIAQAEAGVAGAPGPAPVALPAELAALAPLQHYAAIVERPLFDASRRPPPIEESATPAVAADLRQLTLTGVVIAPDARFAIFQDQSPARTVRLARGTRVGEWLLDEIHPDGVVFRRGGARQRLALYEKKDRAPALADAAHVAGAQAAAKEQAKTSGEPRRRGPRRRR</sequence>
<gene>
    <name evidence="2" type="ORF">SVA_3522</name>
</gene>
<reference evidence="2 3" key="1">
    <citation type="submission" date="2015-08" db="EMBL/GenBank/DDBJ databases">
        <title>Complete genome sequence of Sulfurifustis variabilis.</title>
        <authorList>
            <person name="Miura A."/>
            <person name="Kojima H."/>
            <person name="Fukui M."/>
        </authorList>
    </citation>
    <scope>NUCLEOTIDE SEQUENCE [LARGE SCALE GENOMIC DNA]</scope>
    <source>
        <strain evidence="3">skN76</strain>
    </source>
</reference>
<organism evidence="2 3">
    <name type="scientific">Sulfurifustis variabilis</name>
    <dbReference type="NCBI Taxonomy" id="1675686"/>
    <lineage>
        <taxon>Bacteria</taxon>
        <taxon>Pseudomonadati</taxon>
        <taxon>Pseudomonadota</taxon>
        <taxon>Gammaproteobacteria</taxon>
        <taxon>Acidiferrobacterales</taxon>
        <taxon>Acidiferrobacteraceae</taxon>
        <taxon>Sulfurifustis</taxon>
    </lineage>
</organism>
<dbReference type="EMBL" id="AP014936">
    <property type="protein sequence ID" value="BAU50058.1"/>
    <property type="molecule type" value="Genomic_DNA"/>
</dbReference>
<name>A0A1C7AFG4_9GAMM</name>
<feature type="region of interest" description="Disordered" evidence="1">
    <location>
        <begin position="175"/>
        <end position="201"/>
    </location>
</feature>
<proteinExistence type="predicted"/>
<keyword evidence="3" id="KW-1185">Reference proteome</keyword>
<dbReference type="KEGG" id="sva:SVA_3522"/>
<accession>A0A1C7AFG4</accession>
<dbReference type="OrthoDB" id="6089019at2"/>
<evidence type="ECO:0000313" key="2">
    <source>
        <dbReference type="EMBL" id="BAU50058.1"/>
    </source>
</evidence>
<dbReference type="AlphaFoldDB" id="A0A1C7AFG4"/>
<dbReference type="Proteomes" id="UP000218899">
    <property type="component" value="Chromosome"/>
</dbReference>
<protein>
    <submittedName>
        <fullName evidence="2">Pilus assembly protein PilZ</fullName>
    </submittedName>
</protein>
<evidence type="ECO:0000256" key="1">
    <source>
        <dbReference type="SAM" id="MobiDB-lite"/>
    </source>
</evidence>
<evidence type="ECO:0000313" key="3">
    <source>
        <dbReference type="Proteomes" id="UP000218899"/>
    </source>
</evidence>